<dbReference type="PANTHER" id="PTHR30561">
    <property type="entry name" value="SMR FAMILY PROTON-DEPENDENT DRUG EFFLUX TRANSPORTER SUGE"/>
    <property type="match status" value="1"/>
</dbReference>
<evidence type="ECO:0000256" key="4">
    <source>
        <dbReference type="ARBA" id="ARBA00022989"/>
    </source>
</evidence>
<evidence type="ECO:0000256" key="1">
    <source>
        <dbReference type="ARBA" id="ARBA00004651"/>
    </source>
</evidence>
<dbReference type="GO" id="GO:0005886">
    <property type="term" value="C:plasma membrane"/>
    <property type="evidence" value="ECO:0007669"/>
    <property type="project" value="UniProtKB-SubCell"/>
</dbReference>
<reference evidence="7 8" key="1">
    <citation type="submission" date="2015-09" db="EMBL/GenBank/DDBJ databases">
        <authorList>
            <consortium name="Pathogen Informatics"/>
        </authorList>
    </citation>
    <scope>NUCLEOTIDE SEQUENCE [LARGE SCALE GENOMIC DNA]</scope>
    <source>
        <strain evidence="7 8">2789STDY5608625</strain>
    </source>
</reference>
<dbReference type="PANTHER" id="PTHR30561:SF9">
    <property type="entry name" value="4-AMINO-4-DEOXY-L-ARABINOSE-PHOSPHOUNDECAPRENOL FLIPPASE SUBUNIT ARNF-RELATED"/>
    <property type="match status" value="1"/>
</dbReference>
<dbReference type="EMBL" id="CYTK01000008">
    <property type="protein sequence ID" value="CUJ57527.1"/>
    <property type="molecule type" value="Genomic_DNA"/>
</dbReference>
<gene>
    <name evidence="7" type="ORF">ERS370000_04652</name>
</gene>
<keyword evidence="2" id="KW-1003">Cell membrane</keyword>
<organism evidence="7 8">
    <name type="scientific">Achromobacter aegrifaciens</name>
    <dbReference type="NCBI Taxonomy" id="1287736"/>
    <lineage>
        <taxon>Bacteria</taxon>
        <taxon>Pseudomonadati</taxon>
        <taxon>Pseudomonadota</taxon>
        <taxon>Betaproteobacteria</taxon>
        <taxon>Burkholderiales</taxon>
        <taxon>Alcaligenaceae</taxon>
        <taxon>Achromobacter</taxon>
    </lineage>
</organism>
<comment type="caution">
    <text evidence="7">The sequence shown here is derived from an EMBL/GenBank/DDBJ whole genome shotgun (WGS) entry which is preliminary data.</text>
</comment>
<accession>A0AAD2QE00</accession>
<dbReference type="GO" id="GO:0022857">
    <property type="term" value="F:transmembrane transporter activity"/>
    <property type="evidence" value="ECO:0007669"/>
    <property type="project" value="InterPro"/>
</dbReference>
<name>A0AAD2QE00_ACHAE</name>
<dbReference type="SUPFAM" id="SSF103481">
    <property type="entry name" value="Multidrug resistance efflux transporter EmrE"/>
    <property type="match status" value="1"/>
</dbReference>
<keyword evidence="5 6" id="KW-0472">Membrane</keyword>
<feature type="transmembrane region" description="Helical" evidence="6">
    <location>
        <begin position="97"/>
        <end position="114"/>
    </location>
</feature>
<proteinExistence type="predicted"/>
<keyword evidence="4 6" id="KW-1133">Transmembrane helix</keyword>
<dbReference type="AlphaFoldDB" id="A0AAD2QE00"/>
<feature type="transmembrane region" description="Helical" evidence="6">
    <location>
        <begin position="71"/>
        <end position="91"/>
    </location>
</feature>
<dbReference type="Proteomes" id="UP000044098">
    <property type="component" value="Unassembled WGS sequence"/>
</dbReference>
<evidence type="ECO:0000256" key="5">
    <source>
        <dbReference type="ARBA" id="ARBA00023136"/>
    </source>
</evidence>
<sequence>MSIALYSILLLCVSGLAVGNLLLKKTATTIVHVPQDIFGLIFNPWFYAAVAVYGGSTLLWIMILRKVSLGLAYPMFALGFIIVPVLDYLLFKEQLRSTTIIGGLIIIIGVAVATRGG</sequence>
<protein>
    <submittedName>
        <fullName evidence="7">4-amino-4-deoxy-L-arabinose-phosphoundecaprenol flippase subunit ArnE</fullName>
    </submittedName>
</protein>
<comment type="subcellular location">
    <subcellularLocation>
        <location evidence="1">Cell membrane</location>
        <topology evidence="1">Multi-pass membrane protein</topology>
    </subcellularLocation>
</comment>
<evidence type="ECO:0000256" key="6">
    <source>
        <dbReference type="SAM" id="Phobius"/>
    </source>
</evidence>
<feature type="transmembrane region" description="Helical" evidence="6">
    <location>
        <begin position="41"/>
        <end position="64"/>
    </location>
</feature>
<dbReference type="Gene3D" id="1.10.3730.20">
    <property type="match status" value="1"/>
</dbReference>
<evidence type="ECO:0000256" key="3">
    <source>
        <dbReference type="ARBA" id="ARBA00022692"/>
    </source>
</evidence>
<dbReference type="InterPro" id="IPR000390">
    <property type="entry name" value="Small_drug/metabolite_transptr"/>
</dbReference>
<dbReference type="InterPro" id="IPR037185">
    <property type="entry name" value="EmrE-like"/>
</dbReference>
<evidence type="ECO:0000313" key="8">
    <source>
        <dbReference type="Proteomes" id="UP000044098"/>
    </source>
</evidence>
<evidence type="ECO:0000256" key="2">
    <source>
        <dbReference type="ARBA" id="ARBA00022475"/>
    </source>
</evidence>
<evidence type="ECO:0000313" key="7">
    <source>
        <dbReference type="EMBL" id="CUJ57527.1"/>
    </source>
</evidence>
<dbReference type="RefSeq" id="WP_156337423.1">
    <property type="nucleotide sequence ID" value="NZ_CYTK01000008.1"/>
</dbReference>
<keyword evidence="3 6" id="KW-0812">Transmembrane</keyword>